<dbReference type="Proteomes" id="UP000769157">
    <property type="component" value="Unassembled WGS sequence"/>
</dbReference>
<evidence type="ECO:0000256" key="1">
    <source>
        <dbReference type="ARBA" id="ARBA00001962"/>
    </source>
</evidence>
<feature type="domain" description="VOC" evidence="11">
    <location>
        <begin position="35"/>
        <end position="178"/>
    </location>
</feature>
<name>A0A9P8P540_9ASCO</name>
<dbReference type="GO" id="GO:0006559">
    <property type="term" value="P:L-phenylalanine catabolic process"/>
    <property type="evidence" value="ECO:0007669"/>
    <property type="project" value="UniProtKB-KW"/>
</dbReference>
<evidence type="ECO:0000313" key="13">
    <source>
        <dbReference type="Proteomes" id="UP000769157"/>
    </source>
</evidence>
<dbReference type="AlphaFoldDB" id="A0A9P8P540"/>
<evidence type="ECO:0000256" key="5">
    <source>
        <dbReference type="ARBA" id="ARBA00022723"/>
    </source>
</evidence>
<feature type="region of interest" description="Disordered" evidence="10">
    <location>
        <begin position="637"/>
        <end position="657"/>
    </location>
</feature>
<evidence type="ECO:0000313" key="12">
    <source>
        <dbReference type="EMBL" id="KAH3665993.1"/>
    </source>
</evidence>
<dbReference type="EC" id="1.13.11.27" evidence="4"/>
<dbReference type="CDD" id="cd07250">
    <property type="entry name" value="HPPD_C_like"/>
    <property type="match status" value="1"/>
</dbReference>
<protein>
    <recommendedName>
        <fullName evidence="4">4-hydroxyphenylpyruvate dioxygenase</fullName>
        <ecNumber evidence="4">1.13.11.27</ecNumber>
    </recommendedName>
</protein>
<gene>
    <name evidence="12" type="ORF">OGAPHI_004182</name>
</gene>
<feature type="compositionally biased region" description="Polar residues" evidence="10">
    <location>
        <begin position="839"/>
        <end position="852"/>
    </location>
</feature>
<dbReference type="InterPro" id="IPR041736">
    <property type="entry name" value="4OHPhenylPyrv_dOase_N"/>
</dbReference>
<dbReference type="InterPro" id="IPR041735">
    <property type="entry name" value="4OHPhenylPyrv_dOase_C"/>
</dbReference>
<dbReference type="Pfam" id="PF00903">
    <property type="entry name" value="Glyoxalase"/>
    <property type="match status" value="1"/>
</dbReference>
<dbReference type="InterPro" id="IPR029068">
    <property type="entry name" value="Glyas_Bleomycin-R_OHBP_Dase"/>
</dbReference>
<feature type="region of interest" description="Disordered" evidence="10">
    <location>
        <begin position="1"/>
        <end position="21"/>
    </location>
</feature>
<dbReference type="InterPro" id="IPR005956">
    <property type="entry name" value="4OHPhenylPyrv_dOase"/>
</dbReference>
<feature type="region of interest" description="Disordered" evidence="10">
    <location>
        <begin position="839"/>
        <end position="866"/>
    </location>
</feature>
<evidence type="ECO:0000259" key="11">
    <source>
        <dbReference type="PROSITE" id="PS51819"/>
    </source>
</evidence>
<evidence type="ECO:0000256" key="10">
    <source>
        <dbReference type="SAM" id="MobiDB-lite"/>
    </source>
</evidence>
<dbReference type="EMBL" id="JAEUBE010000295">
    <property type="protein sequence ID" value="KAH3665993.1"/>
    <property type="molecule type" value="Genomic_DNA"/>
</dbReference>
<keyword evidence="13" id="KW-1185">Reference proteome</keyword>
<dbReference type="GeneID" id="70236147"/>
<comment type="caution">
    <text evidence="12">The sequence shown here is derived from an EMBL/GenBank/DDBJ whole genome shotgun (WGS) entry which is preliminary data.</text>
</comment>
<dbReference type="InterPro" id="IPR004360">
    <property type="entry name" value="Glyas_Fos-R_dOase_dom"/>
</dbReference>
<dbReference type="SUPFAM" id="SSF54593">
    <property type="entry name" value="Glyoxalase/Bleomycin resistance protein/Dihydroxybiphenyl dioxygenase"/>
    <property type="match status" value="1"/>
</dbReference>
<dbReference type="GO" id="GO:0003868">
    <property type="term" value="F:4-hydroxyphenylpyruvate dioxygenase activity"/>
    <property type="evidence" value="ECO:0007669"/>
    <property type="project" value="UniProtKB-EC"/>
</dbReference>
<dbReference type="OrthoDB" id="414569at2759"/>
<sequence length="1049" mass="117221">MTIETSVKSEADLQPETVDEDFKPDENIDPTIFGGYDHITFYVSSANIAAHYFVDTYGFKPYCFRGLETGSRVVNARVIKNGNVLIQFVSSLRPPHAKNLSEEDNKLVDEIHHHTTVHGDGVKDVAFQVSDVEQVYERALSGGATSILKPTSYKDANGTITLARVGVIGDTTHTLVDRSNYSGFLPGGYKYYEVTDSEELDVKFDRIDHCVQNLGWNKMVKSCEMYRKVFGFHKFWSVDDKQVYTEFSALKSTVMASPSETIKMPVNEPARGLKKSQIEEFLEFYGGPGIQHVALKVDNILDAVATLRSKGVEFIDVPEKYYKNLEEKLKNSTHPEFKESMEKIKELGILVDFDEEGYLLQLFTRSVFDRPTFFFEVIQRNNHNGFGAGNFKGLFEVLEEDQKKRGNLIDQDGEIDPYDLTKIHVLDTGAWVRHVDDWFASSSLELSKLALEPVQRVILSDTPVKLDLSLGVSASKIQSVREWSWDTVTTSNQHSLIVVLVRGLETVRTFDKHLDWEHLLVVGFGSFTNDLSDTALDLTVEVDVIFVGDRVDESEWMRVPESFPAQEVDESVGSRVCFPVTLWIWNGELDGTLFFHDLASGSSNTKEHNSGNSCNPVEHPDSGTCVVKFTVFEVSSVQPSAPQEHDDQDDVSDPEHLVPVSSDHVCSQTHSQPARDGCNHTVSIPISVDSFVILSTVDRLQSHGNRVNKNLKTQNSSESFVESDESRIWPSGDPLQEVVSSWEQKQQREQVAEQDGRSVTHITGDTVGRLLEDQVMLVEAHTENSVCQHHVDEEQRQDDELESGWKKTKHTKALDMFLTEKSRHGDVLSPKIVWSSNEKSSKTRNCSKSPVENSAHHNQRTPHSQTCPTEVVTIESSVVGVLVTVVDTMEVVGHLSSSDRIIHWDGSVEVCHLTYVNHVIGCINVCSTNLFVRKLGLWAQVHDRCFYAGVVDLGVLIAACHPRTKLCHIATSASVLSSGQGAVGTEGSRVLDTALTSHGTIVIVIVRRNHLGTRESSQGKNPEKWTQLHWKKTGTAPLALNRTRTDIEA</sequence>
<dbReference type="CDD" id="cd08342">
    <property type="entry name" value="HPPD_N_like"/>
    <property type="match status" value="1"/>
</dbReference>
<dbReference type="PROSITE" id="PS51819">
    <property type="entry name" value="VOC"/>
    <property type="match status" value="2"/>
</dbReference>
<evidence type="ECO:0000256" key="8">
    <source>
        <dbReference type="ARBA" id="ARBA00023004"/>
    </source>
</evidence>
<evidence type="ECO:0000256" key="2">
    <source>
        <dbReference type="ARBA" id="ARBA00005162"/>
    </source>
</evidence>
<dbReference type="FunFam" id="3.10.180.10:FF:000001">
    <property type="entry name" value="4-hydroxyphenylpyruvate dioxygenase"/>
    <property type="match status" value="1"/>
</dbReference>
<feature type="domain" description="VOC" evidence="11">
    <location>
        <begin position="206"/>
        <end position="365"/>
    </location>
</feature>
<dbReference type="NCBIfam" id="TIGR01263">
    <property type="entry name" value="4HPPD"/>
    <property type="match status" value="1"/>
</dbReference>
<dbReference type="InterPro" id="IPR037523">
    <property type="entry name" value="VOC_core"/>
</dbReference>
<proteinExistence type="inferred from homology"/>
<dbReference type="Gene3D" id="3.10.180.10">
    <property type="entry name" value="2,3-Dihydroxybiphenyl 1,2-Dioxygenase, domain 1"/>
    <property type="match status" value="2"/>
</dbReference>
<dbReference type="PANTHER" id="PTHR11959:SF1">
    <property type="entry name" value="4-HYDROXYPHENYLPYRUVATE DIOXYGENASE"/>
    <property type="match status" value="1"/>
</dbReference>
<reference evidence="12" key="1">
    <citation type="journal article" date="2021" name="Open Biol.">
        <title>Shared evolutionary footprints suggest mitochondrial oxidative damage underlies multiple complex I losses in fungi.</title>
        <authorList>
            <person name="Schikora-Tamarit M.A."/>
            <person name="Marcet-Houben M."/>
            <person name="Nosek J."/>
            <person name="Gabaldon T."/>
        </authorList>
    </citation>
    <scope>NUCLEOTIDE SEQUENCE</scope>
    <source>
        <strain evidence="12">CBS6075</strain>
    </source>
</reference>
<evidence type="ECO:0000256" key="3">
    <source>
        <dbReference type="ARBA" id="ARBA00005877"/>
    </source>
</evidence>
<dbReference type="GO" id="GO:0046872">
    <property type="term" value="F:metal ion binding"/>
    <property type="evidence" value="ECO:0007669"/>
    <property type="project" value="UniProtKB-KW"/>
</dbReference>
<keyword evidence="8" id="KW-0408">Iron</keyword>
<evidence type="ECO:0000256" key="9">
    <source>
        <dbReference type="ARBA" id="ARBA00023232"/>
    </source>
</evidence>
<evidence type="ECO:0000256" key="7">
    <source>
        <dbReference type="ARBA" id="ARBA00022878"/>
    </source>
</evidence>
<comment type="pathway">
    <text evidence="2">Amino-acid degradation; L-phenylalanine degradation; acetoacetate and fumarate from L-phenylalanine: step 3/6.</text>
</comment>
<evidence type="ECO:0000256" key="6">
    <source>
        <dbReference type="ARBA" id="ARBA00022737"/>
    </source>
</evidence>
<keyword evidence="6" id="KW-0677">Repeat</keyword>
<accession>A0A9P8P540</accession>
<evidence type="ECO:0000256" key="4">
    <source>
        <dbReference type="ARBA" id="ARBA00013222"/>
    </source>
</evidence>
<reference evidence="12" key="2">
    <citation type="submission" date="2021-01" db="EMBL/GenBank/DDBJ databases">
        <authorList>
            <person name="Schikora-Tamarit M.A."/>
        </authorList>
    </citation>
    <scope>NUCLEOTIDE SEQUENCE</scope>
    <source>
        <strain evidence="12">CBS6075</strain>
    </source>
</reference>
<organism evidence="12 13">
    <name type="scientific">Ogataea philodendri</name>
    <dbReference type="NCBI Taxonomy" id="1378263"/>
    <lineage>
        <taxon>Eukaryota</taxon>
        <taxon>Fungi</taxon>
        <taxon>Dikarya</taxon>
        <taxon>Ascomycota</taxon>
        <taxon>Saccharomycotina</taxon>
        <taxon>Pichiomycetes</taxon>
        <taxon>Pichiales</taxon>
        <taxon>Pichiaceae</taxon>
        <taxon>Ogataea</taxon>
    </lineage>
</organism>
<dbReference type="PANTHER" id="PTHR11959">
    <property type="entry name" value="4-HYDROXYPHENYLPYRUVATE DIOXYGENASE"/>
    <property type="match status" value="1"/>
</dbReference>
<dbReference type="RefSeq" id="XP_046061197.1">
    <property type="nucleotide sequence ID" value="XM_046205232.1"/>
</dbReference>
<keyword evidence="7" id="KW-0828">Tyrosine catabolism</keyword>
<keyword evidence="5" id="KW-0479">Metal-binding</keyword>
<comment type="cofactor">
    <cofactor evidence="1">
        <name>Fe cation</name>
        <dbReference type="ChEBI" id="CHEBI:24875"/>
    </cofactor>
</comment>
<dbReference type="GO" id="GO:0006572">
    <property type="term" value="P:L-tyrosine catabolic process"/>
    <property type="evidence" value="ECO:0007669"/>
    <property type="project" value="UniProtKB-KW"/>
</dbReference>
<keyword evidence="9" id="KW-0585">Phenylalanine catabolism</keyword>
<comment type="similarity">
    <text evidence="3">Belongs to the 4HPPD family.</text>
</comment>